<evidence type="ECO:0000256" key="1">
    <source>
        <dbReference type="ARBA" id="ARBA00004811"/>
    </source>
</evidence>
<keyword evidence="11" id="KW-1185">Reference proteome</keyword>
<organism evidence="10 11">
    <name type="scientific">Bacteriovorax stolpii</name>
    <name type="common">Bdellovibrio stolpii</name>
    <dbReference type="NCBI Taxonomy" id="960"/>
    <lineage>
        <taxon>Bacteria</taxon>
        <taxon>Pseudomonadati</taxon>
        <taxon>Bdellovibrionota</taxon>
        <taxon>Bacteriovoracia</taxon>
        <taxon>Bacteriovoracales</taxon>
        <taxon>Bacteriovoracaceae</taxon>
        <taxon>Bacteriovorax</taxon>
    </lineage>
</organism>
<name>A0A2K9NWA4_BACTC</name>
<comment type="similarity">
    <text evidence="2">Belongs to the EPSP synthase family.</text>
</comment>
<dbReference type="KEGG" id="bsto:C0V70_17095"/>
<reference evidence="10 11" key="1">
    <citation type="submission" date="2018-01" db="EMBL/GenBank/DDBJ databases">
        <title>Complete genome sequence of Bacteriovorax stolpii DSM12778.</title>
        <authorList>
            <person name="Tang B."/>
            <person name="Chang J."/>
        </authorList>
    </citation>
    <scope>NUCLEOTIDE SEQUENCE [LARGE SCALE GENOMIC DNA]</scope>
    <source>
        <strain evidence="10 11">DSM 12778</strain>
    </source>
</reference>
<dbReference type="GO" id="GO:0003866">
    <property type="term" value="F:3-phosphoshikimate 1-carboxyvinyltransferase activity"/>
    <property type="evidence" value="ECO:0007669"/>
    <property type="project" value="UniProtKB-EC"/>
</dbReference>
<dbReference type="InterPro" id="IPR006264">
    <property type="entry name" value="EPSP_synthase"/>
</dbReference>
<dbReference type="GO" id="GO:0008652">
    <property type="term" value="P:amino acid biosynthetic process"/>
    <property type="evidence" value="ECO:0007669"/>
    <property type="project" value="UniProtKB-KW"/>
</dbReference>
<evidence type="ECO:0000256" key="3">
    <source>
        <dbReference type="ARBA" id="ARBA00012450"/>
    </source>
</evidence>
<dbReference type="InterPro" id="IPR001986">
    <property type="entry name" value="Enolpyruvate_Tfrase_dom"/>
</dbReference>
<dbReference type="GO" id="GO:0009073">
    <property type="term" value="P:aromatic amino acid family biosynthetic process"/>
    <property type="evidence" value="ECO:0007669"/>
    <property type="project" value="UniProtKB-KW"/>
</dbReference>
<proteinExistence type="inferred from homology"/>
<dbReference type="PANTHER" id="PTHR21090:SF5">
    <property type="entry name" value="PENTAFUNCTIONAL AROM POLYPEPTIDE"/>
    <property type="match status" value="1"/>
</dbReference>
<dbReference type="Proteomes" id="UP000235584">
    <property type="component" value="Chromosome"/>
</dbReference>
<dbReference type="InterPro" id="IPR036968">
    <property type="entry name" value="Enolpyruvate_Tfrase_sf"/>
</dbReference>
<comment type="catalytic activity">
    <reaction evidence="8">
        <text>3-phosphoshikimate + phosphoenolpyruvate = 5-O-(1-carboxyvinyl)-3-phosphoshikimate + phosphate</text>
        <dbReference type="Rhea" id="RHEA:21256"/>
        <dbReference type="ChEBI" id="CHEBI:43474"/>
        <dbReference type="ChEBI" id="CHEBI:57701"/>
        <dbReference type="ChEBI" id="CHEBI:58702"/>
        <dbReference type="ChEBI" id="CHEBI:145989"/>
        <dbReference type="EC" id="2.5.1.19"/>
    </reaction>
    <physiologicalReaction direction="left-to-right" evidence="8">
        <dbReference type="Rhea" id="RHEA:21257"/>
    </physiologicalReaction>
</comment>
<protein>
    <recommendedName>
        <fullName evidence="3">3-phosphoshikimate 1-carboxyvinyltransferase</fullName>
        <ecNumber evidence="3">2.5.1.19</ecNumber>
    </recommendedName>
    <alternativeName>
        <fullName evidence="7">5-enolpyruvylshikimate-3-phosphate synthase</fullName>
    </alternativeName>
</protein>
<keyword evidence="6" id="KW-0057">Aromatic amino acid biosynthesis</keyword>
<evidence type="ECO:0000313" key="11">
    <source>
        <dbReference type="Proteomes" id="UP000235584"/>
    </source>
</evidence>
<evidence type="ECO:0000256" key="2">
    <source>
        <dbReference type="ARBA" id="ARBA00009948"/>
    </source>
</evidence>
<evidence type="ECO:0000313" key="10">
    <source>
        <dbReference type="EMBL" id="AUN99791.1"/>
    </source>
</evidence>
<dbReference type="Gene3D" id="3.65.10.10">
    <property type="entry name" value="Enolpyruvate transferase domain"/>
    <property type="match status" value="2"/>
</dbReference>
<evidence type="ECO:0000256" key="6">
    <source>
        <dbReference type="ARBA" id="ARBA00023141"/>
    </source>
</evidence>
<dbReference type="UniPathway" id="UPA00053">
    <property type="reaction ID" value="UER00089"/>
</dbReference>
<sequence>MKFKRCWKPIKMNLENSLYKVRPLKKFDKEIILPTSKSHSNRALILGAIRGGNFKVHNLSTSTDVTHLLNAFKKIGLRIRQNGSTVIFENSFPECEKESSGDVIELMTGDGGTTNRFLIALLARGKKEYHLRPSEKMNERPIEDLLAPLKKISVNIVCNQDKNNPEAWIKMKGPASLYNTTKLEVDCSKSTQFASALMLAFSNIPLKFEFLNLKSSEAYLKMTSQVIKKATEGNSYTIPVDFSSLGYPAALAALMGRVLIKNCLEIDSLQADSSFIELLKEIGAHRVLSNDGLEIKKGSALKAFSFDVSKAPDLFPTLVFLAAHIEGESTFSKLEVLQFKESDRLLEMVKMMKSFGVEFIHSPENDSMTIKGSAKTYPEVTIQPVRDHRIVMAAALFMWKNSGGMLGEVDCIEKSFPNFLSLLE</sequence>
<dbReference type="PIRSF" id="PIRSF000505">
    <property type="entry name" value="EPSPS"/>
    <property type="match status" value="1"/>
</dbReference>
<evidence type="ECO:0000256" key="5">
    <source>
        <dbReference type="ARBA" id="ARBA00022679"/>
    </source>
</evidence>
<feature type="domain" description="Enolpyruvate transferase" evidence="9">
    <location>
        <begin position="22"/>
        <end position="421"/>
    </location>
</feature>
<accession>A0A2K9NWA4</accession>
<evidence type="ECO:0000256" key="8">
    <source>
        <dbReference type="ARBA" id="ARBA00044633"/>
    </source>
</evidence>
<dbReference type="Pfam" id="PF00275">
    <property type="entry name" value="EPSP_synthase"/>
    <property type="match status" value="1"/>
</dbReference>
<gene>
    <name evidence="10" type="ORF">C0V70_17095</name>
</gene>
<dbReference type="PANTHER" id="PTHR21090">
    <property type="entry name" value="AROM/DEHYDROQUINATE SYNTHASE"/>
    <property type="match status" value="1"/>
</dbReference>
<dbReference type="EC" id="2.5.1.19" evidence="3"/>
<comment type="pathway">
    <text evidence="1">Metabolic intermediate biosynthesis; chorismate biosynthesis; chorismate from D-erythrose 4-phosphate and phosphoenolpyruvate: step 6/7.</text>
</comment>
<dbReference type="SUPFAM" id="SSF55205">
    <property type="entry name" value="EPT/RTPC-like"/>
    <property type="match status" value="1"/>
</dbReference>
<dbReference type="OrthoDB" id="5298534at2"/>
<dbReference type="GO" id="GO:0009423">
    <property type="term" value="P:chorismate biosynthetic process"/>
    <property type="evidence" value="ECO:0007669"/>
    <property type="project" value="UniProtKB-UniPathway"/>
</dbReference>
<keyword evidence="4" id="KW-0028">Amino-acid biosynthesis</keyword>
<keyword evidence="5" id="KW-0808">Transferase</keyword>
<evidence type="ECO:0000256" key="7">
    <source>
        <dbReference type="ARBA" id="ARBA00030046"/>
    </source>
</evidence>
<dbReference type="InterPro" id="IPR013792">
    <property type="entry name" value="RNA3'P_cycl/enolpyr_Trfase_a/b"/>
</dbReference>
<evidence type="ECO:0000259" key="9">
    <source>
        <dbReference type="Pfam" id="PF00275"/>
    </source>
</evidence>
<dbReference type="EMBL" id="CP025704">
    <property type="protein sequence ID" value="AUN99791.1"/>
    <property type="molecule type" value="Genomic_DNA"/>
</dbReference>
<dbReference type="AlphaFoldDB" id="A0A2K9NWA4"/>
<evidence type="ECO:0000256" key="4">
    <source>
        <dbReference type="ARBA" id="ARBA00022605"/>
    </source>
</evidence>